<proteinExistence type="predicted"/>
<comment type="cofactor">
    <cofactor evidence="1">
        <name>Mg(2+)</name>
        <dbReference type="ChEBI" id="CHEBI:18420"/>
    </cofactor>
</comment>
<feature type="transmembrane region" description="Helical" evidence="9">
    <location>
        <begin position="314"/>
        <end position="335"/>
    </location>
</feature>
<evidence type="ECO:0000256" key="5">
    <source>
        <dbReference type="ARBA" id="ARBA00022741"/>
    </source>
</evidence>
<evidence type="ECO:0000313" key="14">
    <source>
        <dbReference type="Proteomes" id="UP000057389"/>
    </source>
</evidence>
<accession>A0A120DHN1</accession>
<comment type="caution">
    <text evidence="13">The sequence shown here is derived from an EMBL/GenBank/DDBJ whole genome shotgun (WGS) entry which is preliminary data.</text>
</comment>
<sequence length="634" mass="72978">MNTSIKKLISQFLCTMFALGLVPALYINSEFDRVEAQHTLNIKQSSQNQIEYSFHKLAVIVEQVSNSVPSIADSKTLLRAIKEPSTIHREVLQDLWIMLARTQQYYSQLRYLDLKGDEVFRINYRNKKATIVPTHKLQNKSDRDYFERLSHLKIGEVISSSIDLEVENGEVVHPLTPTLRIMTPVASEGRILGYFIANLNILKIYEHLLYQINTSAAVPVILNKTGHIIMGPDLEESFGHLVESRSNKTYVNLYPELWQAIQDNTSSSYFDGKNWYFYANISPKIEQFEGPIYMVLHIKNQQFSSQYQRENHAIIVQVITLTILISMISAGFVLWNRNHKKNSIESQLAKVAMNGMSALVITDRNNRIIKVNQEFTRVSGYDLEDVKDRQPSMFASGRYNQEFYIKMWSVIKQKGMWEGEVVNRRKDGSLITEILRIQTIKDSKGTIQFYVASFVDISKHKELENKLRNLSEKDALAGCWNRRKFDRELRDECSRVNRYPTREQSCLAILDIDHFKRINDRFGHDYGDRVIQTVARILQRECRETDFVARIGGEEFGVILPHTTTEEAEYVLNRLRIAISIELDNVTTVSGGITNLTDDPALNYKCADLALYEAKAAGRNNVCLFLDAEMNEIA</sequence>
<dbReference type="GeneID" id="300180138"/>
<keyword evidence="14" id="KW-1185">Reference proteome</keyword>
<dbReference type="NCBIfam" id="TIGR00229">
    <property type="entry name" value="sensory_box"/>
    <property type="match status" value="1"/>
</dbReference>
<feature type="domain" description="PAC" evidence="11">
    <location>
        <begin position="415"/>
        <end position="469"/>
    </location>
</feature>
<dbReference type="GO" id="GO:0005886">
    <property type="term" value="C:plasma membrane"/>
    <property type="evidence" value="ECO:0007669"/>
    <property type="project" value="UniProtKB-SubCell"/>
</dbReference>
<dbReference type="InterPro" id="IPR000700">
    <property type="entry name" value="PAS-assoc_C"/>
</dbReference>
<dbReference type="Pfam" id="PF00990">
    <property type="entry name" value="GGDEF"/>
    <property type="match status" value="1"/>
</dbReference>
<dbReference type="PROSITE" id="PS50112">
    <property type="entry name" value="PAS"/>
    <property type="match status" value="1"/>
</dbReference>
<dbReference type="InterPro" id="IPR043128">
    <property type="entry name" value="Rev_trsase/Diguanyl_cyclase"/>
</dbReference>
<evidence type="ECO:0000256" key="1">
    <source>
        <dbReference type="ARBA" id="ARBA00001946"/>
    </source>
</evidence>
<dbReference type="Gene3D" id="3.30.450.20">
    <property type="entry name" value="PAS domain"/>
    <property type="match status" value="3"/>
</dbReference>
<evidence type="ECO:0000259" key="10">
    <source>
        <dbReference type="PROSITE" id="PS50112"/>
    </source>
</evidence>
<dbReference type="Proteomes" id="UP000057389">
    <property type="component" value="Unassembled WGS sequence"/>
</dbReference>
<dbReference type="Gene3D" id="3.30.70.270">
    <property type="match status" value="1"/>
</dbReference>
<dbReference type="SUPFAM" id="SSF103190">
    <property type="entry name" value="Sensory domain-like"/>
    <property type="match status" value="2"/>
</dbReference>
<dbReference type="PANTHER" id="PTHR46663">
    <property type="entry name" value="DIGUANYLATE CYCLASE DGCT-RELATED"/>
    <property type="match status" value="1"/>
</dbReference>
<comment type="subcellular location">
    <subcellularLocation>
        <location evidence="2">Cell inner membrane</location>
    </subcellularLocation>
</comment>
<evidence type="ECO:0000256" key="6">
    <source>
        <dbReference type="ARBA" id="ARBA00022777"/>
    </source>
</evidence>
<evidence type="ECO:0000256" key="4">
    <source>
        <dbReference type="ARBA" id="ARBA00022679"/>
    </source>
</evidence>
<dbReference type="SUPFAM" id="SSF55785">
    <property type="entry name" value="PYP-like sensor domain (PAS domain)"/>
    <property type="match status" value="1"/>
</dbReference>
<dbReference type="PANTHER" id="PTHR46663:SF4">
    <property type="entry name" value="DIGUANYLATE CYCLASE DGCT-RELATED"/>
    <property type="match status" value="1"/>
</dbReference>
<dbReference type="SMART" id="SM00267">
    <property type="entry name" value="GGDEF"/>
    <property type="match status" value="1"/>
</dbReference>
<dbReference type="AlphaFoldDB" id="A0A120DHN1"/>
<evidence type="ECO:0000259" key="12">
    <source>
        <dbReference type="PROSITE" id="PS50887"/>
    </source>
</evidence>
<dbReference type="CDD" id="cd01949">
    <property type="entry name" value="GGDEF"/>
    <property type="match status" value="1"/>
</dbReference>
<keyword evidence="8" id="KW-0902">Two-component regulatory system</keyword>
<keyword evidence="9" id="KW-1133">Transmembrane helix</keyword>
<protein>
    <submittedName>
        <fullName evidence="13">Diguanylate cyclase</fullName>
    </submittedName>
</protein>
<dbReference type="CDD" id="cd00130">
    <property type="entry name" value="PAS"/>
    <property type="match status" value="1"/>
</dbReference>
<dbReference type="OrthoDB" id="9812260at2"/>
<dbReference type="InterPro" id="IPR029787">
    <property type="entry name" value="Nucleotide_cyclase"/>
</dbReference>
<evidence type="ECO:0000256" key="2">
    <source>
        <dbReference type="ARBA" id="ARBA00004533"/>
    </source>
</evidence>
<evidence type="ECO:0000256" key="3">
    <source>
        <dbReference type="ARBA" id="ARBA00022553"/>
    </source>
</evidence>
<keyword evidence="3" id="KW-0597">Phosphoprotein</keyword>
<dbReference type="PROSITE" id="PS50887">
    <property type="entry name" value="GGDEF"/>
    <property type="match status" value="1"/>
</dbReference>
<dbReference type="InterPro" id="IPR000160">
    <property type="entry name" value="GGDEF_dom"/>
</dbReference>
<reference evidence="13 14" key="1">
    <citation type="submission" date="2015-11" db="EMBL/GenBank/DDBJ databases">
        <title>Draft WGS of Vibrio toranzoniae.</title>
        <authorList>
            <person name="Lasa A."/>
            <person name="Romalde J.L."/>
        </authorList>
    </citation>
    <scope>NUCLEOTIDE SEQUENCE [LARGE SCALE GENOMIC DNA]</scope>
    <source>
        <strain evidence="13 14">Vb 10.8</strain>
    </source>
</reference>
<feature type="domain" description="GGDEF" evidence="12">
    <location>
        <begin position="503"/>
        <end position="627"/>
    </location>
</feature>
<dbReference type="InterPro" id="IPR052163">
    <property type="entry name" value="DGC-Regulatory_Protein"/>
</dbReference>
<dbReference type="SUPFAM" id="SSF55073">
    <property type="entry name" value="Nucleotide cyclase"/>
    <property type="match status" value="1"/>
</dbReference>
<evidence type="ECO:0000256" key="8">
    <source>
        <dbReference type="ARBA" id="ARBA00023012"/>
    </source>
</evidence>
<keyword evidence="7" id="KW-0067">ATP-binding</keyword>
<dbReference type="Pfam" id="PF13426">
    <property type="entry name" value="PAS_9"/>
    <property type="match status" value="1"/>
</dbReference>
<evidence type="ECO:0000256" key="9">
    <source>
        <dbReference type="SAM" id="Phobius"/>
    </source>
</evidence>
<dbReference type="RefSeq" id="WP_060466824.1">
    <property type="nucleotide sequence ID" value="NZ_AP025515.1"/>
</dbReference>
<keyword evidence="5" id="KW-0547">Nucleotide-binding</keyword>
<dbReference type="Pfam" id="PF21623">
    <property type="entry name" value="HK_sensor_dom_bact"/>
    <property type="match status" value="1"/>
</dbReference>
<dbReference type="NCBIfam" id="TIGR00254">
    <property type="entry name" value="GGDEF"/>
    <property type="match status" value="1"/>
</dbReference>
<gene>
    <name evidence="13" type="ORF">APQ14_18560</name>
</gene>
<keyword evidence="4" id="KW-0808">Transferase</keyword>
<evidence type="ECO:0000256" key="7">
    <source>
        <dbReference type="ARBA" id="ARBA00022840"/>
    </source>
</evidence>
<dbReference type="GO" id="GO:0000160">
    <property type="term" value="P:phosphorelay signal transduction system"/>
    <property type="evidence" value="ECO:0007669"/>
    <property type="project" value="UniProtKB-KW"/>
</dbReference>
<evidence type="ECO:0000313" key="13">
    <source>
        <dbReference type="EMBL" id="KWU02718.1"/>
    </source>
</evidence>
<dbReference type="GO" id="GO:0005524">
    <property type="term" value="F:ATP binding"/>
    <property type="evidence" value="ECO:0007669"/>
    <property type="project" value="UniProtKB-KW"/>
</dbReference>
<dbReference type="InterPro" id="IPR048760">
    <property type="entry name" value="VP0354-like_sensor_dom"/>
</dbReference>
<dbReference type="SMART" id="SM00086">
    <property type="entry name" value="PAC"/>
    <property type="match status" value="1"/>
</dbReference>
<dbReference type="InterPro" id="IPR001610">
    <property type="entry name" value="PAC"/>
</dbReference>
<dbReference type="EMBL" id="LMXU01000001">
    <property type="protein sequence ID" value="KWU02718.1"/>
    <property type="molecule type" value="Genomic_DNA"/>
</dbReference>
<evidence type="ECO:0000259" key="11">
    <source>
        <dbReference type="PROSITE" id="PS50113"/>
    </source>
</evidence>
<feature type="domain" description="PAS" evidence="10">
    <location>
        <begin position="344"/>
        <end position="390"/>
    </location>
</feature>
<keyword evidence="9" id="KW-0812">Transmembrane</keyword>
<organism evidence="13 14">
    <name type="scientific">Vibrio toranzoniae</name>
    <dbReference type="NCBI Taxonomy" id="1194427"/>
    <lineage>
        <taxon>Bacteria</taxon>
        <taxon>Pseudomonadati</taxon>
        <taxon>Pseudomonadota</taxon>
        <taxon>Gammaproteobacteria</taxon>
        <taxon>Vibrionales</taxon>
        <taxon>Vibrionaceae</taxon>
        <taxon>Vibrio</taxon>
    </lineage>
</organism>
<dbReference type="InterPro" id="IPR029151">
    <property type="entry name" value="Sensor-like_sf"/>
</dbReference>
<dbReference type="PROSITE" id="PS50113">
    <property type="entry name" value="PAC"/>
    <property type="match status" value="1"/>
</dbReference>
<dbReference type="InterPro" id="IPR000014">
    <property type="entry name" value="PAS"/>
</dbReference>
<keyword evidence="6" id="KW-0418">Kinase</keyword>
<name>A0A120DHN1_9VIBR</name>
<dbReference type="InterPro" id="IPR035965">
    <property type="entry name" value="PAS-like_dom_sf"/>
</dbReference>
<dbReference type="FunFam" id="3.30.70.270:FF:000001">
    <property type="entry name" value="Diguanylate cyclase domain protein"/>
    <property type="match status" value="1"/>
</dbReference>
<dbReference type="GO" id="GO:0016301">
    <property type="term" value="F:kinase activity"/>
    <property type="evidence" value="ECO:0007669"/>
    <property type="project" value="UniProtKB-KW"/>
</dbReference>
<keyword evidence="9" id="KW-0472">Membrane</keyword>